<organism evidence="6 7">
    <name type="scientific">Platysternon megacephalum</name>
    <name type="common">big-headed turtle</name>
    <dbReference type="NCBI Taxonomy" id="55544"/>
    <lineage>
        <taxon>Eukaryota</taxon>
        <taxon>Metazoa</taxon>
        <taxon>Chordata</taxon>
        <taxon>Craniata</taxon>
        <taxon>Vertebrata</taxon>
        <taxon>Euteleostomi</taxon>
        <taxon>Archelosauria</taxon>
        <taxon>Testudinata</taxon>
        <taxon>Testudines</taxon>
        <taxon>Cryptodira</taxon>
        <taxon>Durocryptodira</taxon>
        <taxon>Testudinoidea</taxon>
        <taxon>Platysternidae</taxon>
        <taxon>Platysternon</taxon>
    </lineage>
</organism>
<keyword evidence="7" id="KW-1185">Reference proteome</keyword>
<keyword evidence="4" id="KW-0496">Mitochondrion</keyword>
<comment type="subcellular location">
    <subcellularLocation>
        <location evidence="1">Mitochondrion</location>
    </subcellularLocation>
</comment>
<dbReference type="Pfam" id="PF15786">
    <property type="entry name" value="PET117"/>
    <property type="match status" value="1"/>
</dbReference>
<comment type="similarity">
    <text evidence="2">Belongs to the PET117 family.</text>
</comment>
<evidence type="ECO:0000256" key="2">
    <source>
        <dbReference type="ARBA" id="ARBA00008197"/>
    </source>
</evidence>
<proteinExistence type="inferred from homology"/>
<dbReference type="STRING" id="55544.A0A4D9ESB2"/>
<evidence type="ECO:0000256" key="5">
    <source>
        <dbReference type="SAM" id="MobiDB-lite"/>
    </source>
</evidence>
<evidence type="ECO:0000313" key="7">
    <source>
        <dbReference type="Proteomes" id="UP000297703"/>
    </source>
</evidence>
<dbReference type="EMBL" id="QXTE01000065">
    <property type="protein sequence ID" value="TFK08694.1"/>
    <property type="molecule type" value="Genomic_DNA"/>
</dbReference>
<feature type="region of interest" description="Disordered" evidence="5">
    <location>
        <begin position="1"/>
        <end position="21"/>
    </location>
</feature>
<evidence type="ECO:0000256" key="3">
    <source>
        <dbReference type="ARBA" id="ARBA00022946"/>
    </source>
</evidence>
<reference evidence="6 7" key="2">
    <citation type="submission" date="2019-04" db="EMBL/GenBank/DDBJ databases">
        <title>The genome sequence of big-headed turtle.</title>
        <authorList>
            <person name="Gong S."/>
        </authorList>
    </citation>
    <scope>NUCLEOTIDE SEQUENCE [LARGE SCALE GENOMIC DNA]</scope>
    <source>
        <strain evidence="6">DO16091913</strain>
        <tissue evidence="6">Muscle</tissue>
    </source>
</reference>
<evidence type="ECO:0000313" key="6">
    <source>
        <dbReference type="EMBL" id="TFK08694.1"/>
    </source>
</evidence>
<sequence length="101" mass="11249">MHWPLELCDSRSANGPVGEGMSTASKVALGISVLLSAGTVAAVHIQQSRVKERLHEGVIRDLERQSRKLENIRLLQEQITLTKQLEAERDKMLMEKGSQQS</sequence>
<reference evidence="6 7" key="1">
    <citation type="submission" date="2019-04" db="EMBL/GenBank/DDBJ databases">
        <title>Draft genome of the big-headed turtle Platysternon megacephalum.</title>
        <authorList>
            <person name="Gong S."/>
        </authorList>
    </citation>
    <scope>NUCLEOTIDE SEQUENCE [LARGE SCALE GENOMIC DNA]</scope>
    <source>
        <strain evidence="6">DO16091913</strain>
        <tissue evidence="6">Muscle</tissue>
    </source>
</reference>
<dbReference type="GO" id="GO:0033617">
    <property type="term" value="P:mitochondrial respiratory chain complex IV assembly"/>
    <property type="evidence" value="ECO:0007669"/>
    <property type="project" value="TreeGrafter"/>
</dbReference>
<evidence type="ECO:0000256" key="4">
    <source>
        <dbReference type="ARBA" id="ARBA00023128"/>
    </source>
</evidence>
<dbReference type="AlphaFoldDB" id="A0A4D9ESB2"/>
<dbReference type="OrthoDB" id="76305at2759"/>
<protein>
    <submittedName>
        <fullName evidence="6">TBC1 domain family member 30</fullName>
    </submittedName>
</protein>
<evidence type="ECO:0000256" key="1">
    <source>
        <dbReference type="ARBA" id="ARBA00004173"/>
    </source>
</evidence>
<dbReference type="Proteomes" id="UP000297703">
    <property type="component" value="Unassembled WGS sequence"/>
</dbReference>
<comment type="caution">
    <text evidence="6">The sequence shown here is derived from an EMBL/GenBank/DDBJ whole genome shotgun (WGS) entry which is preliminary data.</text>
</comment>
<dbReference type="PANTHER" id="PTHR28163:SF1">
    <property type="entry name" value="PROTEIN PET117 HOMOLOG, MITOCHONDRIAL"/>
    <property type="match status" value="1"/>
</dbReference>
<dbReference type="GO" id="GO:0005739">
    <property type="term" value="C:mitochondrion"/>
    <property type="evidence" value="ECO:0007669"/>
    <property type="project" value="UniProtKB-SubCell"/>
</dbReference>
<accession>A0A4D9ESB2</accession>
<dbReference type="InterPro" id="IPR031568">
    <property type="entry name" value="Pet117"/>
</dbReference>
<dbReference type="PANTHER" id="PTHR28163">
    <property type="entry name" value="PROTEIN PET117 HOMOLOG, MITOCHONDRIAL"/>
    <property type="match status" value="1"/>
</dbReference>
<keyword evidence="3" id="KW-0809">Transit peptide</keyword>
<gene>
    <name evidence="6" type="ORF">DR999_PMT08294</name>
</gene>
<name>A0A4D9ESB2_9SAUR</name>